<reference evidence="2 3" key="1">
    <citation type="journal article" date="2019" name="G3 (Bethesda)">
        <title>Sequencing of a Wild Apple (Malus baccata) Genome Unravels the Differences Between Cultivated and Wild Apple Species Regarding Disease Resistance and Cold Tolerance.</title>
        <authorList>
            <person name="Chen X."/>
        </authorList>
    </citation>
    <scope>NUCLEOTIDE SEQUENCE [LARGE SCALE GENOMIC DNA]</scope>
    <source>
        <strain evidence="3">cv. Shandingzi</strain>
        <tissue evidence="2">Leaves</tissue>
    </source>
</reference>
<accession>A0A540MVQ7</accession>
<dbReference type="Proteomes" id="UP000315295">
    <property type="component" value="Unassembled WGS sequence"/>
</dbReference>
<gene>
    <name evidence="2" type="ORF">C1H46_011521</name>
</gene>
<name>A0A540MVQ7_MALBA</name>
<evidence type="ECO:0000313" key="3">
    <source>
        <dbReference type="Proteomes" id="UP000315295"/>
    </source>
</evidence>
<protein>
    <submittedName>
        <fullName evidence="2">Uncharacterized protein</fullName>
    </submittedName>
</protein>
<comment type="caution">
    <text evidence="2">The sequence shown here is derived from an EMBL/GenBank/DDBJ whole genome shotgun (WGS) entry which is preliminary data.</text>
</comment>
<feature type="compositionally biased region" description="Low complexity" evidence="1">
    <location>
        <begin position="11"/>
        <end position="57"/>
    </location>
</feature>
<feature type="compositionally biased region" description="Basic residues" evidence="1">
    <location>
        <begin position="1"/>
        <end position="10"/>
    </location>
</feature>
<dbReference type="EMBL" id="VIEB01000166">
    <property type="protein sequence ID" value="TQE02862.1"/>
    <property type="molecule type" value="Genomic_DNA"/>
</dbReference>
<organism evidence="2 3">
    <name type="scientific">Malus baccata</name>
    <name type="common">Siberian crab apple</name>
    <name type="synonym">Pyrus baccata</name>
    <dbReference type="NCBI Taxonomy" id="106549"/>
    <lineage>
        <taxon>Eukaryota</taxon>
        <taxon>Viridiplantae</taxon>
        <taxon>Streptophyta</taxon>
        <taxon>Embryophyta</taxon>
        <taxon>Tracheophyta</taxon>
        <taxon>Spermatophyta</taxon>
        <taxon>Magnoliopsida</taxon>
        <taxon>eudicotyledons</taxon>
        <taxon>Gunneridae</taxon>
        <taxon>Pentapetalae</taxon>
        <taxon>rosids</taxon>
        <taxon>fabids</taxon>
        <taxon>Rosales</taxon>
        <taxon>Rosaceae</taxon>
        <taxon>Amygdaloideae</taxon>
        <taxon>Maleae</taxon>
        <taxon>Malus</taxon>
    </lineage>
</organism>
<evidence type="ECO:0000256" key="1">
    <source>
        <dbReference type="SAM" id="MobiDB-lite"/>
    </source>
</evidence>
<proteinExistence type="predicted"/>
<dbReference type="AlphaFoldDB" id="A0A540MVQ7"/>
<feature type="region of interest" description="Disordered" evidence="1">
    <location>
        <begin position="1"/>
        <end position="103"/>
    </location>
</feature>
<keyword evidence="3" id="KW-1185">Reference proteome</keyword>
<sequence>MSQLITRRRSVSNAAPALSASSAPGVSAPLIGEPTPLTEATPTTSQVPVSSTSSVSVEPISARQPHRCRRKPEPSDHTSSSSRVEDGASQPAKKKHQGAQSNVERATACTYVCLLDQDCV</sequence>
<evidence type="ECO:0000313" key="2">
    <source>
        <dbReference type="EMBL" id="TQE02862.1"/>
    </source>
</evidence>